<proteinExistence type="inferred from homology"/>
<reference evidence="3 4" key="1">
    <citation type="submission" date="2020-03" db="EMBL/GenBank/DDBJ databases">
        <authorList>
            <person name="Wang L."/>
            <person name="He N."/>
            <person name="Li Y."/>
            <person name="Fang Y."/>
            <person name="Zhang F."/>
        </authorList>
    </citation>
    <scope>NUCLEOTIDE SEQUENCE [LARGE SCALE GENOMIC DNA]</scope>
    <source>
        <strain evidence="4">hsmgli-8</strain>
    </source>
</reference>
<dbReference type="Gene3D" id="1.10.10.610">
    <property type="entry name" value="YehU-like"/>
    <property type="match status" value="1"/>
</dbReference>
<evidence type="ECO:0000313" key="4">
    <source>
        <dbReference type="Proteomes" id="UP000746535"/>
    </source>
</evidence>
<dbReference type="EMBL" id="JAAVJI010000009">
    <property type="protein sequence ID" value="NJP02176.1"/>
    <property type="molecule type" value="Genomic_DNA"/>
</dbReference>
<evidence type="ECO:0000313" key="3">
    <source>
        <dbReference type="EMBL" id="NJP02176.1"/>
    </source>
</evidence>
<evidence type="ECO:0000256" key="1">
    <source>
        <dbReference type="ARBA" id="ARBA00006450"/>
    </source>
</evidence>
<dbReference type="InterPro" id="IPR010648">
    <property type="entry name" value="UPF0270"/>
</dbReference>
<organism evidence="3 4">
    <name type="scientific">Pseudomonas quercus</name>
    <dbReference type="NCBI Taxonomy" id="2722792"/>
    <lineage>
        <taxon>Bacteria</taxon>
        <taxon>Pseudomonadati</taxon>
        <taxon>Pseudomonadota</taxon>
        <taxon>Gammaproteobacteria</taxon>
        <taxon>Pseudomonadales</taxon>
        <taxon>Pseudomonadaceae</taxon>
        <taxon>Pseudomonas</taxon>
    </lineage>
</organism>
<dbReference type="Proteomes" id="UP000746535">
    <property type="component" value="Unassembled WGS sequence"/>
</dbReference>
<comment type="similarity">
    <text evidence="1 2">Belongs to the UPF0270 family.</text>
</comment>
<keyword evidence="4" id="KW-1185">Reference proteome</keyword>
<dbReference type="PIRSF" id="PIRSF006169">
    <property type="entry name" value="UCP006169"/>
    <property type="match status" value="1"/>
</dbReference>
<dbReference type="NCBIfam" id="NF001441">
    <property type="entry name" value="PRK00304.1"/>
    <property type="match status" value="1"/>
</dbReference>
<dbReference type="SUPFAM" id="SSF118001">
    <property type="entry name" value="YehU-like"/>
    <property type="match status" value="1"/>
</dbReference>
<dbReference type="RefSeq" id="WP_168084755.1">
    <property type="nucleotide sequence ID" value="NZ_JAAVJI010000009.1"/>
</dbReference>
<dbReference type="InterPro" id="IPR036685">
    <property type="entry name" value="YehU-like_sf"/>
</dbReference>
<dbReference type="Pfam" id="PF06794">
    <property type="entry name" value="UPF0270"/>
    <property type="match status" value="1"/>
</dbReference>
<sequence>MLIPYDQLAPDTLNRLIEDFVTRDGTDNGDETPLDTRVLRVRHALAKQQAFILFDMESQQCQLLAKHDVPKELLEG</sequence>
<accession>A0ABX0YFH6</accession>
<dbReference type="HAMAP" id="MF_00690">
    <property type="entry name" value="UPF0270"/>
    <property type="match status" value="1"/>
</dbReference>
<evidence type="ECO:0000256" key="2">
    <source>
        <dbReference type="HAMAP-Rule" id="MF_00690"/>
    </source>
</evidence>
<name>A0ABX0YFH6_9PSED</name>
<comment type="caution">
    <text evidence="3">The sequence shown here is derived from an EMBL/GenBank/DDBJ whole genome shotgun (WGS) entry which is preliminary data.</text>
</comment>
<protein>
    <recommendedName>
        <fullName evidence="2">UPF0270 protein HBH25_15105</fullName>
    </recommendedName>
</protein>
<gene>
    <name evidence="3" type="ORF">HBH25_15105</name>
</gene>